<proteinExistence type="predicted"/>
<name>A0A7J7VQR6_RHIFE</name>
<sequence>MHQKLLFCFVFVFLWGGCDFFLFVCLYENTQNDATKREKIKIKQPSALFFFKASHHLLTKERLSKPASADHSSLQGNPQEELAWIALKTNKSNTTQENLKNVYGIMCLSLWWFIPQDECIFNTLPYYITDLFINAYRYPKVVEGMTPQDVLSARSRGCSFDAAPLPPQAQ</sequence>
<dbReference type="Proteomes" id="UP000585614">
    <property type="component" value="Unassembled WGS sequence"/>
</dbReference>
<gene>
    <name evidence="1" type="ORF">mRhiFer1_008261</name>
</gene>
<reference evidence="1 2" key="1">
    <citation type="journal article" date="2020" name="Nature">
        <title>Six reference-quality genomes reveal evolution of bat adaptations.</title>
        <authorList>
            <person name="Jebb D."/>
            <person name="Huang Z."/>
            <person name="Pippel M."/>
            <person name="Hughes G.M."/>
            <person name="Lavrichenko K."/>
            <person name="Devanna P."/>
            <person name="Winkler S."/>
            <person name="Jermiin L.S."/>
            <person name="Skirmuntt E.C."/>
            <person name="Katzourakis A."/>
            <person name="Burkitt-Gray L."/>
            <person name="Ray D.A."/>
            <person name="Sullivan K.A.M."/>
            <person name="Roscito J.G."/>
            <person name="Kirilenko B.M."/>
            <person name="Davalos L.M."/>
            <person name="Corthals A.P."/>
            <person name="Power M.L."/>
            <person name="Jones G."/>
            <person name="Ransome R.D."/>
            <person name="Dechmann D.K.N."/>
            <person name="Locatelli A.G."/>
            <person name="Puechmaille S.J."/>
            <person name="Fedrigo O."/>
            <person name="Jarvis E.D."/>
            <person name="Hiller M."/>
            <person name="Vernes S.C."/>
            <person name="Myers E.W."/>
            <person name="Teeling E.C."/>
        </authorList>
    </citation>
    <scope>NUCLEOTIDE SEQUENCE [LARGE SCALE GENOMIC DNA]</scope>
    <source>
        <strain evidence="1">MRhiFer1</strain>
        <tissue evidence="1">Lung</tissue>
    </source>
</reference>
<evidence type="ECO:0000313" key="2">
    <source>
        <dbReference type="Proteomes" id="UP000585614"/>
    </source>
</evidence>
<protein>
    <submittedName>
        <fullName evidence="1">Uncharacterized protein</fullName>
    </submittedName>
</protein>
<evidence type="ECO:0000313" key="1">
    <source>
        <dbReference type="EMBL" id="KAF6327545.1"/>
    </source>
</evidence>
<accession>A0A7J7VQR6</accession>
<dbReference type="AlphaFoldDB" id="A0A7J7VQR6"/>
<organism evidence="1 2">
    <name type="scientific">Rhinolophus ferrumequinum</name>
    <name type="common">Greater horseshoe bat</name>
    <dbReference type="NCBI Taxonomy" id="59479"/>
    <lineage>
        <taxon>Eukaryota</taxon>
        <taxon>Metazoa</taxon>
        <taxon>Chordata</taxon>
        <taxon>Craniata</taxon>
        <taxon>Vertebrata</taxon>
        <taxon>Euteleostomi</taxon>
        <taxon>Mammalia</taxon>
        <taxon>Eutheria</taxon>
        <taxon>Laurasiatheria</taxon>
        <taxon>Chiroptera</taxon>
        <taxon>Yinpterochiroptera</taxon>
        <taxon>Rhinolophoidea</taxon>
        <taxon>Rhinolophidae</taxon>
        <taxon>Rhinolophinae</taxon>
        <taxon>Rhinolophus</taxon>
    </lineage>
</organism>
<dbReference type="EMBL" id="JACAGC010000012">
    <property type="protein sequence ID" value="KAF6327545.1"/>
    <property type="molecule type" value="Genomic_DNA"/>
</dbReference>
<comment type="caution">
    <text evidence="1">The sequence shown here is derived from an EMBL/GenBank/DDBJ whole genome shotgun (WGS) entry which is preliminary data.</text>
</comment>
<dbReference type="PROSITE" id="PS51257">
    <property type="entry name" value="PROKAR_LIPOPROTEIN"/>
    <property type="match status" value="1"/>
</dbReference>